<evidence type="ECO:0000313" key="1">
    <source>
        <dbReference type="EMBL" id="MBA7899781.1"/>
    </source>
</evidence>
<name>A0A7W3ALX0_9ESCH</name>
<gene>
    <name evidence="1" type="ORF">HV245_16770</name>
</gene>
<protein>
    <submittedName>
        <fullName evidence="1">Uncharacterized protein</fullName>
    </submittedName>
</protein>
<dbReference type="EMBL" id="JABXPT010000009">
    <property type="protein sequence ID" value="MBA7899781.1"/>
    <property type="molecule type" value="Genomic_DNA"/>
</dbReference>
<dbReference type="AlphaFoldDB" id="A0A7W3ALX0"/>
<evidence type="ECO:0000313" key="2">
    <source>
        <dbReference type="Proteomes" id="UP000518474"/>
    </source>
</evidence>
<organism evidence="1 2">
    <name type="scientific">Escherichia marmotae</name>
    <dbReference type="NCBI Taxonomy" id="1499973"/>
    <lineage>
        <taxon>Bacteria</taxon>
        <taxon>Pseudomonadati</taxon>
        <taxon>Pseudomonadota</taxon>
        <taxon>Gammaproteobacteria</taxon>
        <taxon>Enterobacterales</taxon>
        <taxon>Enterobacteriaceae</taxon>
        <taxon>Escherichia</taxon>
    </lineage>
</organism>
<reference evidence="1 2" key="1">
    <citation type="submission" date="2020-06" db="EMBL/GenBank/DDBJ databases">
        <title>REHAB project genomes.</title>
        <authorList>
            <person name="Shaw L.P."/>
        </authorList>
    </citation>
    <scope>NUCLEOTIDE SEQUENCE [LARGE SCALE GENOMIC DNA]</scope>
    <source>
        <strain evidence="1 2">RHBSTW-00604</strain>
    </source>
</reference>
<proteinExistence type="predicted"/>
<comment type="caution">
    <text evidence="1">The sequence shown here is derived from an EMBL/GenBank/DDBJ whole genome shotgun (WGS) entry which is preliminary data.</text>
</comment>
<sequence length="94" mass="10987">MSVEYIIHVDDKVDNLLSFIVERIKENQPSSRINTDGSLWIPSSYSNWIDFSIEDHEDGFFIVNNLNGSDRDKLFSLIFTAFHELSIKYEIEEV</sequence>
<dbReference type="RefSeq" id="WP_001516396.1">
    <property type="nucleotide sequence ID" value="NZ_ADKG01000014.1"/>
</dbReference>
<dbReference type="Proteomes" id="UP000518474">
    <property type="component" value="Unassembled WGS sequence"/>
</dbReference>
<accession>A0A7W3ALX0</accession>